<dbReference type="Gene3D" id="2.30.42.10">
    <property type="match status" value="1"/>
</dbReference>
<dbReference type="GO" id="GO:0008236">
    <property type="term" value="F:serine-type peptidase activity"/>
    <property type="evidence" value="ECO:0007669"/>
    <property type="project" value="InterPro"/>
</dbReference>
<dbReference type="InterPro" id="IPR036034">
    <property type="entry name" value="PDZ_sf"/>
</dbReference>
<dbReference type="GO" id="GO:0006508">
    <property type="term" value="P:proteolysis"/>
    <property type="evidence" value="ECO:0007669"/>
    <property type="project" value="InterPro"/>
</dbReference>
<dbReference type="PANTHER" id="PTHR32060">
    <property type="entry name" value="TAIL-SPECIFIC PROTEASE"/>
    <property type="match status" value="1"/>
</dbReference>
<comment type="caution">
    <text evidence="3">The sequence shown here is derived from an EMBL/GenBank/DDBJ whole genome shotgun (WGS) entry which is preliminary data.</text>
</comment>
<dbReference type="PROSITE" id="PS51257">
    <property type="entry name" value="PROKAR_LIPOPROTEIN"/>
    <property type="match status" value="1"/>
</dbReference>
<dbReference type="InterPro" id="IPR029045">
    <property type="entry name" value="ClpP/crotonase-like_dom_sf"/>
</dbReference>
<evidence type="ECO:0000256" key="1">
    <source>
        <dbReference type="SAM" id="SignalP"/>
    </source>
</evidence>
<protein>
    <recommendedName>
        <fullName evidence="2">Tail specific protease domain-containing protein</fullName>
    </recommendedName>
</protein>
<name>A0A833LXD6_9LEPT</name>
<dbReference type="SUPFAM" id="SSF52096">
    <property type="entry name" value="ClpP/crotonase"/>
    <property type="match status" value="1"/>
</dbReference>
<sequence length="407" mass="44314">MSLTKTIAILFVPALLFSCQKKADPAKLISALEQAVQKNYYFYEEGPAFSEAAYEAAAKAIDPQSAWNPGENAAAALASRINEMPEAQRDDSMRKAFNALLGGEGNDRRNYYIGLETARRLKDPALNAGAGLVLFRESYGRFRIVDVLEGSAAHLAGIPQKGMLEKIENRPVIDLELEDVVALIRGTSGTSLSLTVDGKQYTLVRGQYSVQLLRKSEWDVDGKRVLYVELRSAGKGAARELESVLMKSNNPDAMVLDLRKLNSGDFEEAFAIADLFVGGGEMGLIKRKGIAARPMQADANVLYSGKTYVLVSNRTSPHVKTLAMALRLSDKVKFIGPDTSLVTYAGIEVPLEDDGYAMIIDAVIEPAEGKDSRLNPDIEIEDFVPVNPPSTKPDEQDPAQATLLKAL</sequence>
<dbReference type="Proteomes" id="UP000460298">
    <property type="component" value="Unassembled WGS sequence"/>
</dbReference>
<dbReference type="EMBL" id="WBUI01000018">
    <property type="protein sequence ID" value="KAB2930740.1"/>
    <property type="molecule type" value="Genomic_DNA"/>
</dbReference>
<dbReference type="AlphaFoldDB" id="A0A833LXD6"/>
<dbReference type="SMART" id="SM00245">
    <property type="entry name" value="TSPc"/>
    <property type="match status" value="1"/>
</dbReference>
<dbReference type="GO" id="GO:0007165">
    <property type="term" value="P:signal transduction"/>
    <property type="evidence" value="ECO:0007669"/>
    <property type="project" value="TreeGrafter"/>
</dbReference>
<dbReference type="GO" id="GO:0030288">
    <property type="term" value="C:outer membrane-bounded periplasmic space"/>
    <property type="evidence" value="ECO:0007669"/>
    <property type="project" value="TreeGrafter"/>
</dbReference>
<dbReference type="GO" id="GO:0004175">
    <property type="term" value="F:endopeptidase activity"/>
    <property type="evidence" value="ECO:0007669"/>
    <property type="project" value="TreeGrafter"/>
</dbReference>
<feature type="signal peptide" evidence="1">
    <location>
        <begin position="1"/>
        <end position="23"/>
    </location>
</feature>
<dbReference type="InterPro" id="IPR005151">
    <property type="entry name" value="Tail-specific_protease"/>
</dbReference>
<accession>A0A833LXD6</accession>
<feature type="chain" id="PRO_5032484930" description="Tail specific protease domain-containing protein" evidence="1">
    <location>
        <begin position="24"/>
        <end position="407"/>
    </location>
</feature>
<evidence type="ECO:0000259" key="2">
    <source>
        <dbReference type="SMART" id="SM00245"/>
    </source>
</evidence>
<feature type="domain" description="Tail specific protease" evidence="2">
    <location>
        <begin position="191"/>
        <end position="381"/>
    </location>
</feature>
<reference evidence="3 4" key="1">
    <citation type="submission" date="2019-10" db="EMBL/GenBank/DDBJ databases">
        <title>Extracellular Electron Transfer in a Candidatus Methanoperedens spp. Enrichment Culture.</title>
        <authorList>
            <person name="Berger S."/>
            <person name="Rangel Shaw D."/>
            <person name="Berben T."/>
            <person name="In 'T Zandt M."/>
            <person name="Frank J."/>
            <person name="Reimann J."/>
            <person name="Jetten M.S.M."/>
            <person name="Welte C.U."/>
        </authorList>
    </citation>
    <scope>NUCLEOTIDE SEQUENCE [LARGE SCALE GENOMIC DNA]</scope>
    <source>
        <strain evidence="3">SB12</strain>
    </source>
</reference>
<evidence type="ECO:0000313" key="4">
    <source>
        <dbReference type="Proteomes" id="UP000460298"/>
    </source>
</evidence>
<evidence type="ECO:0000313" key="3">
    <source>
        <dbReference type="EMBL" id="KAB2930740.1"/>
    </source>
</evidence>
<dbReference type="PANTHER" id="PTHR32060:SF22">
    <property type="entry name" value="CARBOXYL-TERMINAL-PROCESSING PEPTIDASE 3, CHLOROPLASTIC"/>
    <property type="match status" value="1"/>
</dbReference>
<organism evidence="3 4">
    <name type="scientific">Leptonema illini</name>
    <dbReference type="NCBI Taxonomy" id="183"/>
    <lineage>
        <taxon>Bacteria</taxon>
        <taxon>Pseudomonadati</taxon>
        <taxon>Spirochaetota</taxon>
        <taxon>Spirochaetia</taxon>
        <taxon>Leptospirales</taxon>
        <taxon>Leptospiraceae</taxon>
        <taxon>Leptonema</taxon>
    </lineage>
</organism>
<dbReference type="Pfam" id="PF03572">
    <property type="entry name" value="Peptidase_S41"/>
    <property type="match status" value="1"/>
</dbReference>
<gene>
    <name evidence="3" type="ORF">F9K24_16010</name>
</gene>
<keyword evidence="1" id="KW-0732">Signal</keyword>
<dbReference type="SUPFAM" id="SSF50156">
    <property type="entry name" value="PDZ domain-like"/>
    <property type="match status" value="1"/>
</dbReference>
<proteinExistence type="predicted"/>
<dbReference type="Gene3D" id="3.90.226.10">
    <property type="entry name" value="2-enoyl-CoA Hydratase, Chain A, domain 1"/>
    <property type="match status" value="1"/>
</dbReference>